<dbReference type="InterPro" id="IPR001853">
    <property type="entry name" value="DSBA-like_thioredoxin_dom"/>
</dbReference>
<organism evidence="5 6">
    <name type="scientific">Aspergillus parasiticus (strain ATCC 56775 / NRRL 5862 / SRRC 143 / SU-1)</name>
    <dbReference type="NCBI Taxonomy" id="1403190"/>
    <lineage>
        <taxon>Eukaryota</taxon>
        <taxon>Fungi</taxon>
        <taxon>Dikarya</taxon>
        <taxon>Ascomycota</taxon>
        <taxon>Pezizomycotina</taxon>
        <taxon>Eurotiomycetes</taxon>
        <taxon>Eurotiomycetidae</taxon>
        <taxon>Eurotiales</taxon>
        <taxon>Aspergillaceae</taxon>
        <taxon>Aspergillus</taxon>
        <taxon>Aspergillus subgen. Circumdati</taxon>
    </lineage>
</organism>
<sequence>MAEVERLESAREVNVLDPPAITKEMAKRWVKSYYEVYQFEGFRVPLEKSFVMSIPDLLEIPHVHLDSTSQIIYYNVLLQGIMLDSEYLPGRGKIIQYLYQSSMTLLDDWLCHIENTLPDMFAAFLMISMTLEGCNSEMAWKIFGYACNIARALGFFSVDEPSDGQNSQPGHHSNSESEVDKNRKRFEFWHLLRMDCLFRLSFGKPALIPGGSWTVNFPDPTITGIDDASTRFIQIHFLASMRLTLTLLKYLDLVGVEMHQDTDVYDQALDGLIAEVQTIMSDWNAEELVSSATNHVDTWFIVDILFSSYKMLIVFTQSKRCNQNSQFLPRHTVDVARKSLRMFQSLMSSVLHAYWGISLILMHQFIPFFILCAEIIGSHRYNELEDDFILVSWLNDFVDKAAEERPELRPIAAIAKAMTIACQKWCYIGKRKLDRAIGLYQKVYPGGRSDIFSIKWRPYYLNYNPHPYSVPKSELIDDRLSDMTLEQRMSLFSRMNQIGRSVGIHFKGGGMIGNTRDAHRLVHLCGTQSSEVQNALVEKILEAYHELEKDISSKEVLTELAVDAGLDAKQVREWLDSELAADVVDEEARKNKEEGSNTGVPRYVIQNVHRLAGAEDPSEFIEIFAKVKEDESQP</sequence>
<dbReference type="GO" id="GO:0008270">
    <property type="term" value="F:zinc ion binding"/>
    <property type="evidence" value="ECO:0007669"/>
    <property type="project" value="InterPro"/>
</dbReference>
<dbReference type="AlphaFoldDB" id="A0A0F0IHA9"/>
<dbReference type="PANTHER" id="PTHR13887:SF41">
    <property type="entry name" value="THIOREDOXIN SUPERFAMILY PROTEIN"/>
    <property type="match status" value="1"/>
</dbReference>
<gene>
    <name evidence="5" type="ORF">P875_00117470</name>
</gene>
<dbReference type="CDD" id="cd12148">
    <property type="entry name" value="fungal_TF_MHR"/>
    <property type="match status" value="1"/>
</dbReference>
<dbReference type="Proteomes" id="UP000033540">
    <property type="component" value="Unassembled WGS sequence"/>
</dbReference>
<dbReference type="STRING" id="1403190.A0A0F0IHA9"/>
<keyword evidence="3" id="KW-0539">Nucleus</keyword>
<dbReference type="Gene3D" id="3.40.30.10">
    <property type="entry name" value="Glutaredoxin"/>
    <property type="match status" value="1"/>
</dbReference>
<dbReference type="GO" id="GO:0006351">
    <property type="term" value="P:DNA-templated transcription"/>
    <property type="evidence" value="ECO:0007669"/>
    <property type="project" value="InterPro"/>
</dbReference>
<feature type="domain" description="Xylanolytic transcriptional activator regulatory" evidence="4">
    <location>
        <begin position="139"/>
        <end position="224"/>
    </location>
</feature>
<name>A0A0F0IHA9_ASPPU</name>
<dbReference type="CDD" id="cd03024">
    <property type="entry name" value="DsbA_FrnE"/>
    <property type="match status" value="1"/>
</dbReference>
<dbReference type="InterPro" id="IPR007219">
    <property type="entry name" value="XnlR_reg_dom"/>
</dbReference>
<dbReference type="GO" id="GO:0003677">
    <property type="term" value="F:DNA binding"/>
    <property type="evidence" value="ECO:0007669"/>
    <property type="project" value="InterPro"/>
</dbReference>
<evidence type="ECO:0000256" key="3">
    <source>
        <dbReference type="ARBA" id="ARBA00023242"/>
    </source>
</evidence>
<protein>
    <submittedName>
        <fullName evidence="5">DSBA-like thioredoxin domain protein</fullName>
    </submittedName>
</protein>
<dbReference type="OrthoDB" id="2740448at2759"/>
<dbReference type="SMART" id="SM00906">
    <property type="entry name" value="Fungal_trans"/>
    <property type="match status" value="1"/>
</dbReference>
<dbReference type="SUPFAM" id="SSF52833">
    <property type="entry name" value="Thioredoxin-like"/>
    <property type="match status" value="1"/>
</dbReference>
<keyword evidence="1" id="KW-0805">Transcription regulation</keyword>
<comment type="caution">
    <text evidence="5">The sequence shown here is derived from an EMBL/GenBank/DDBJ whole genome shotgun (WGS) entry which is preliminary data.</text>
</comment>
<evidence type="ECO:0000313" key="5">
    <source>
        <dbReference type="EMBL" id="KJK67204.1"/>
    </source>
</evidence>
<reference evidence="5 6" key="1">
    <citation type="submission" date="2015-02" db="EMBL/GenBank/DDBJ databases">
        <title>Draft genome sequence of Aspergillus parasiticus SU-1.</title>
        <authorList>
            <person name="Yu J."/>
            <person name="Fedorova N."/>
            <person name="Yin Y."/>
            <person name="Losada L."/>
            <person name="Zafar N."/>
            <person name="Taujale R."/>
            <person name="Ehrlich K.C."/>
            <person name="Bhatnagar D."/>
            <person name="Cleveland T.E."/>
            <person name="Bennett J.W."/>
            <person name="Nierman W.C."/>
        </authorList>
    </citation>
    <scope>NUCLEOTIDE SEQUENCE [LARGE SCALE GENOMIC DNA]</scope>
    <source>
        <strain evidence="6">ATCC 56775 / NRRL 5862 / SRRC 143 / SU-1</strain>
    </source>
</reference>
<dbReference type="EMBL" id="JZEE01000199">
    <property type="protein sequence ID" value="KJK67204.1"/>
    <property type="molecule type" value="Genomic_DNA"/>
</dbReference>
<dbReference type="InterPro" id="IPR036249">
    <property type="entry name" value="Thioredoxin-like_sf"/>
</dbReference>
<dbReference type="PANTHER" id="PTHR13887">
    <property type="entry name" value="GLUTATHIONE S-TRANSFERASE KAPPA"/>
    <property type="match status" value="1"/>
</dbReference>
<evidence type="ECO:0000256" key="2">
    <source>
        <dbReference type="ARBA" id="ARBA00023163"/>
    </source>
</evidence>
<proteinExistence type="predicted"/>
<accession>A0A0F0IHA9</accession>
<dbReference type="Pfam" id="PF01323">
    <property type="entry name" value="DSBA"/>
    <property type="match status" value="1"/>
</dbReference>
<dbReference type="GO" id="GO:0016491">
    <property type="term" value="F:oxidoreductase activity"/>
    <property type="evidence" value="ECO:0007669"/>
    <property type="project" value="InterPro"/>
</dbReference>
<evidence type="ECO:0000256" key="1">
    <source>
        <dbReference type="ARBA" id="ARBA00023015"/>
    </source>
</evidence>
<evidence type="ECO:0000259" key="4">
    <source>
        <dbReference type="SMART" id="SM00906"/>
    </source>
</evidence>
<keyword evidence="2" id="KW-0804">Transcription</keyword>
<evidence type="ECO:0000313" key="6">
    <source>
        <dbReference type="Proteomes" id="UP000033540"/>
    </source>
</evidence>